<sequence length="161" mass="18354">MSTLRFWLLTLGFDLYWALAVGMRERAVYALVVIALLAWWASDAAIRLRVLAVALVGLAMDSLWLWLDLFHFADAHWVPLWMLSLWLAYACWWPLCLHRYALSGPLLAVLGAVVGPFTYYLGERLGGMELTASPLKVFGLMAIGWAIYLPLTRRLLQRSER</sequence>
<keyword evidence="3" id="KW-1185">Reference proteome</keyword>
<dbReference type="Proteomes" id="UP000008793">
    <property type="component" value="Chromosome"/>
</dbReference>
<feature type="transmembrane region" description="Helical" evidence="1">
    <location>
        <begin position="133"/>
        <end position="151"/>
    </location>
</feature>
<feature type="transmembrane region" description="Helical" evidence="1">
    <location>
        <begin position="102"/>
        <end position="121"/>
    </location>
</feature>
<protein>
    <submittedName>
        <fullName evidence="2">Conserved uncharacterized protein</fullName>
    </submittedName>
</protein>
<evidence type="ECO:0000313" key="3">
    <source>
        <dbReference type="Proteomes" id="UP000008793"/>
    </source>
</evidence>
<feature type="transmembrane region" description="Helical" evidence="1">
    <location>
        <begin position="78"/>
        <end position="95"/>
    </location>
</feature>
<dbReference type="AlphaFoldDB" id="D8MQ13"/>
<keyword evidence="1" id="KW-0812">Transmembrane</keyword>
<dbReference type="EMBL" id="FP236843">
    <property type="protein sequence ID" value="CAX58920.1"/>
    <property type="molecule type" value="Genomic_DNA"/>
</dbReference>
<keyword evidence="1" id="KW-1133">Transmembrane helix</keyword>
<accession>D8MQ13</accession>
<name>D8MQ13_ERWBE</name>
<dbReference type="HOGENOM" id="CLU_110723_2_0_6"/>
<evidence type="ECO:0000313" key="2">
    <source>
        <dbReference type="EMBL" id="CAX58920.1"/>
    </source>
</evidence>
<keyword evidence="1" id="KW-0472">Membrane</keyword>
<dbReference type="Pfam" id="PF11086">
    <property type="entry name" value="DUF2878"/>
    <property type="match status" value="1"/>
</dbReference>
<dbReference type="RefSeq" id="WP_013201414.1">
    <property type="nucleotide sequence ID" value="NC_014306.1"/>
</dbReference>
<proteinExistence type="predicted"/>
<dbReference type="GeneID" id="90511410"/>
<organism evidence="3">
    <name type="scientific">Erwinia billingiae (strain Eb661)</name>
    <dbReference type="NCBI Taxonomy" id="634500"/>
    <lineage>
        <taxon>Bacteria</taxon>
        <taxon>Pseudomonadati</taxon>
        <taxon>Pseudomonadota</taxon>
        <taxon>Gammaproteobacteria</taxon>
        <taxon>Enterobacterales</taxon>
        <taxon>Erwiniaceae</taxon>
        <taxon>Erwinia</taxon>
    </lineage>
</organism>
<feature type="transmembrane region" description="Helical" evidence="1">
    <location>
        <begin position="48"/>
        <end position="66"/>
    </location>
</feature>
<reference evidence="2 3" key="1">
    <citation type="journal article" date="2010" name="BMC Genomics">
        <title>Genome comparison of the epiphytic bacteria Erwinia billingiae and E. tasmaniensis with the pear pathogen E. pyrifoliae.</title>
        <authorList>
            <person name="Kube M."/>
            <person name="Migdoll A.M."/>
            <person name="Gehring I."/>
            <person name="Heitmann K."/>
            <person name="Mayer Y."/>
            <person name="Kuhl H."/>
            <person name="Knaust F."/>
            <person name="Geider K."/>
            <person name="Reinhardt R."/>
        </authorList>
    </citation>
    <scope>NUCLEOTIDE SEQUENCE [LARGE SCALE GENOMIC DNA]</scope>
    <source>
        <strain evidence="2 3">Eb661</strain>
    </source>
</reference>
<dbReference type="InterPro" id="IPR021306">
    <property type="entry name" value="DUF2878"/>
</dbReference>
<dbReference type="STRING" id="634500.EbC_13890"/>
<dbReference type="eggNOG" id="ENOG50337SJ">
    <property type="taxonomic scope" value="Bacteria"/>
</dbReference>
<gene>
    <name evidence="2" type="ordered locus">EbC_13890</name>
</gene>
<feature type="transmembrane region" description="Helical" evidence="1">
    <location>
        <begin position="15"/>
        <end position="41"/>
    </location>
</feature>
<dbReference type="KEGG" id="ebi:EbC_13890"/>
<evidence type="ECO:0000256" key="1">
    <source>
        <dbReference type="SAM" id="Phobius"/>
    </source>
</evidence>